<dbReference type="InterPro" id="IPR050681">
    <property type="entry name" value="CDF/SLC30A"/>
</dbReference>
<accession>A0AAU7B2P5</accession>
<dbReference type="GO" id="GO:0005886">
    <property type="term" value="C:plasma membrane"/>
    <property type="evidence" value="ECO:0007669"/>
    <property type="project" value="TreeGrafter"/>
</dbReference>
<dbReference type="PANTHER" id="PTHR11562:SF17">
    <property type="entry name" value="RE54080P-RELATED"/>
    <property type="match status" value="1"/>
</dbReference>
<name>A0AAU7B2P5_9ACTN</name>
<keyword evidence="6" id="KW-0406">Ion transport</keyword>
<dbReference type="InterPro" id="IPR036837">
    <property type="entry name" value="Cation_efflux_CTD_sf"/>
</dbReference>
<dbReference type="Gene3D" id="1.20.1510.10">
    <property type="entry name" value="Cation efflux protein transmembrane domain"/>
    <property type="match status" value="1"/>
</dbReference>
<feature type="transmembrane region" description="Helical" evidence="9">
    <location>
        <begin position="133"/>
        <end position="154"/>
    </location>
</feature>
<feature type="domain" description="Cation efflux protein transmembrane" evidence="10">
    <location>
        <begin position="34"/>
        <end position="222"/>
    </location>
</feature>
<feature type="transmembrane region" description="Helical" evidence="9">
    <location>
        <begin position="198"/>
        <end position="215"/>
    </location>
</feature>
<comment type="similarity">
    <text evidence="2">Belongs to the cation diffusion facilitator (CDF) transporter (TC 2.A.4) family. SLC30A subfamily.</text>
</comment>
<evidence type="ECO:0000256" key="3">
    <source>
        <dbReference type="ARBA" id="ARBA00022448"/>
    </source>
</evidence>
<feature type="transmembrane region" description="Helical" evidence="9">
    <location>
        <begin position="104"/>
        <end position="121"/>
    </location>
</feature>
<dbReference type="SUPFAM" id="SSF161111">
    <property type="entry name" value="Cation efflux protein transmembrane domain-like"/>
    <property type="match status" value="1"/>
</dbReference>
<evidence type="ECO:0000256" key="9">
    <source>
        <dbReference type="SAM" id="Phobius"/>
    </source>
</evidence>
<reference evidence="12" key="1">
    <citation type="submission" date="2022-12" db="EMBL/GenBank/DDBJ databases">
        <title>Paraconexibacter alkalitolerans sp. nov. and Baekduia alba sp. nov., isolated from soil and emended description of the genera Paraconexibacter (Chun et al., 2020) and Baekduia (An et al., 2020).</title>
        <authorList>
            <person name="Vieira S."/>
            <person name="Huber K.J."/>
            <person name="Geppert A."/>
            <person name="Wolf J."/>
            <person name="Neumann-Schaal M."/>
            <person name="Muesken M."/>
            <person name="Overmann J."/>
        </authorList>
    </citation>
    <scope>NUCLEOTIDE SEQUENCE</scope>
    <source>
        <strain evidence="12">AEG42_29</strain>
    </source>
</reference>
<evidence type="ECO:0000256" key="6">
    <source>
        <dbReference type="ARBA" id="ARBA00023065"/>
    </source>
</evidence>
<evidence type="ECO:0000256" key="1">
    <source>
        <dbReference type="ARBA" id="ARBA00004141"/>
    </source>
</evidence>
<protein>
    <submittedName>
        <fullName evidence="12">Cadmium, cobalt and zinc/H(+)-K(+) antiporter</fullName>
    </submittedName>
</protein>
<proteinExistence type="inferred from homology"/>
<dbReference type="Pfam" id="PF01545">
    <property type="entry name" value="Cation_efflux"/>
    <property type="match status" value="1"/>
</dbReference>
<keyword evidence="4 9" id="KW-0812">Transmembrane</keyword>
<evidence type="ECO:0000256" key="8">
    <source>
        <dbReference type="SAM" id="MobiDB-lite"/>
    </source>
</evidence>
<dbReference type="InterPro" id="IPR027469">
    <property type="entry name" value="Cation_efflux_TMD_sf"/>
</dbReference>
<dbReference type="InterPro" id="IPR002524">
    <property type="entry name" value="Cation_efflux"/>
</dbReference>
<evidence type="ECO:0000313" key="12">
    <source>
        <dbReference type="EMBL" id="XAY08151.1"/>
    </source>
</evidence>
<dbReference type="InterPro" id="IPR027470">
    <property type="entry name" value="Cation_efflux_CTD"/>
</dbReference>
<evidence type="ECO:0000259" key="10">
    <source>
        <dbReference type="Pfam" id="PF01545"/>
    </source>
</evidence>
<feature type="transmembrane region" description="Helical" evidence="9">
    <location>
        <begin position="34"/>
        <end position="59"/>
    </location>
</feature>
<evidence type="ECO:0000256" key="7">
    <source>
        <dbReference type="ARBA" id="ARBA00023136"/>
    </source>
</evidence>
<feature type="region of interest" description="Disordered" evidence="8">
    <location>
        <begin position="1"/>
        <end position="20"/>
    </location>
</feature>
<organism evidence="12">
    <name type="scientific">Paraconexibacter sp. AEG42_29</name>
    <dbReference type="NCBI Taxonomy" id="2997339"/>
    <lineage>
        <taxon>Bacteria</taxon>
        <taxon>Bacillati</taxon>
        <taxon>Actinomycetota</taxon>
        <taxon>Thermoleophilia</taxon>
        <taxon>Solirubrobacterales</taxon>
        <taxon>Paraconexibacteraceae</taxon>
        <taxon>Paraconexibacter</taxon>
    </lineage>
</organism>
<dbReference type="InterPro" id="IPR058533">
    <property type="entry name" value="Cation_efflux_TM"/>
</dbReference>
<dbReference type="Pfam" id="PF16916">
    <property type="entry name" value="ZT_dimer"/>
    <property type="match status" value="1"/>
</dbReference>
<keyword evidence="3" id="KW-0813">Transport</keyword>
<keyword evidence="7 9" id="KW-0472">Membrane</keyword>
<dbReference type="KEGG" id="parq:DSM112329_05047"/>
<feature type="transmembrane region" description="Helical" evidence="9">
    <location>
        <begin position="65"/>
        <end position="83"/>
    </location>
</feature>
<evidence type="ECO:0000259" key="11">
    <source>
        <dbReference type="Pfam" id="PF16916"/>
    </source>
</evidence>
<evidence type="ECO:0000256" key="2">
    <source>
        <dbReference type="ARBA" id="ARBA00008873"/>
    </source>
</evidence>
<feature type="transmembrane region" description="Helical" evidence="9">
    <location>
        <begin position="174"/>
        <end position="192"/>
    </location>
</feature>
<feature type="domain" description="Cation efflux protein cytoplasmic" evidence="11">
    <location>
        <begin position="233"/>
        <end position="301"/>
    </location>
</feature>
<gene>
    <name evidence="12" type="primary">czcD</name>
    <name evidence="12" type="ORF">DSM112329_05047</name>
</gene>
<dbReference type="NCBIfam" id="TIGR01297">
    <property type="entry name" value="CDF"/>
    <property type="match status" value="1"/>
</dbReference>
<comment type="subcellular location">
    <subcellularLocation>
        <location evidence="1">Membrane</location>
        <topology evidence="1">Multi-pass membrane protein</topology>
    </subcellularLocation>
</comment>
<dbReference type="SUPFAM" id="SSF160240">
    <property type="entry name" value="Cation efflux protein cytoplasmic domain-like"/>
    <property type="match status" value="1"/>
</dbReference>
<dbReference type="RefSeq" id="WP_354699334.1">
    <property type="nucleotide sequence ID" value="NZ_CP114014.1"/>
</dbReference>
<dbReference type="AlphaFoldDB" id="A0AAU7B2P5"/>
<dbReference type="EMBL" id="CP114014">
    <property type="protein sequence ID" value="XAY08151.1"/>
    <property type="molecule type" value="Genomic_DNA"/>
</dbReference>
<dbReference type="PANTHER" id="PTHR11562">
    <property type="entry name" value="CATION EFFLUX PROTEIN/ ZINC TRANSPORTER"/>
    <property type="match status" value="1"/>
</dbReference>
<sequence>MGDATPQGSSHGGHSGHGHSHAIGPDANVRRLSIALALIVSFMVVEVIVGIAVSSLALLSDAAHMLTDAAAIVLSLVAIRLAARPAKGALTYGLKRAEILAAQVNGATLLVLGLLIVIEGVQRIVHPPEVEGAPVLIVAIVGVVVNLIAAWVLAGADRRSLNVEGSFQHVLTDLYAFIATAVAGAVMLLTDWRQADGVAALFVAATMLRAAYSLLMASGRVFLEAAPAGLDPEAIGHAMACQPDVVEVHDLHVWEVTSGFPALSAHILVAREADWHAVRLRLAEALERDFGITHSTIQVDQDGDQLLEIAPL</sequence>
<keyword evidence="5 9" id="KW-1133">Transmembrane helix</keyword>
<evidence type="ECO:0000256" key="4">
    <source>
        <dbReference type="ARBA" id="ARBA00022692"/>
    </source>
</evidence>
<evidence type="ECO:0000256" key="5">
    <source>
        <dbReference type="ARBA" id="ARBA00022989"/>
    </source>
</evidence>
<dbReference type="GO" id="GO:0005385">
    <property type="term" value="F:zinc ion transmembrane transporter activity"/>
    <property type="evidence" value="ECO:0007669"/>
    <property type="project" value="TreeGrafter"/>
</dbReference>